<feature type="region of interest" description="Disordered" evidence="1">
    <location>
        <begin position="203"/>
        <end position="271"/>
    </location>
</feature>
<gene>
    <name evidence="4" type="primary">LOC110801726</name>
</gene>
<evidence type="ECO:0000256" key="1">
    <source>
        <dbReference type="SAM" id="MobiDB-lite"/>
    </source>
</evidence>
<keyword evidence="3" id="KW-1185">Reference proteome</keyword>
<accession>A0A9R0J7F6</accession>
<dbReference type="AlphaFoldDB" id="A0A9R0J7F6"/>
<dbReference type="RefSeq" id="XP_021862827.1">
    <property type="nucleotide sequence ID" value="XM_022007135.2"/>
</dbReference>
<dbReference type="OrthoDB" id="656845at2759"/>
<name>A0A9R0J7F6_SPIOL</name>
<reference evidence="3" key="1">
    <citation type="journal article" date="2021" name="Nat. Commun.">
        <title>Genomic analyses provide insights into spinach domestication and the genetic basis of agronomic traits.</title>
        <authorList>
            <person name="Cai X."/>
            <person name="Sun X."/>
            <person name="Xu C."/>
            <person name="Sun H."/>
            <person name="Wang X."/>
            <person name="Ge C."/>
            <person name="Zhang Z."/>
            <person name="Wang Q."/>
            <person name="Fei Z."/>
            <person name="Jiao C."/>
            <person name="Wang Q."/>
        </authorList>
    </citation>
    <scope>NUCLEOTIDE SEQUENCE [LARGE SCALE GENOMIC DNA]</scope>
    <source>
        <strain evidence="3">cv. Varoflay</strain>
    </source>
</reference>
<feature type="transmembrane region" description="Helical" evidence="2">
    <location>
        <begin position="25"/>
        <end position="43"/>
    </location>
</feature>
<dbReference type="KEGG" id="soe:110801726"/>
<keyword evidence="2" id="KW-0472">Membrane</keyword>
<keyword evidence="2" id="KW-1133">Transmembrane helix</keyword>
<dbReference type="Proteomes" id="UP000813463">
    <property type="component" value="Chromosome 4"/>
</dbReference>
<keyword evidence="2" id="KW-0812">Transmembrane</keyword>
<evidence type="ECO:0000313" key="3">
    <source>
        <dbReference type="Proteomes" id="UP000813463"/>
    </source>
</evidence>
<evidence type="ECO:0000313" key="4">
    <source>
        <dbReference type="RefSeq" id="XP_021862827.1"/>
    </source>
</evidence>
<feature type="compositionally biased region" description="Basic and acidic residues" evidence="1">
    <location>
        <begin position="224"/>
        <end position="234"/>
    </location>
</feature>
<feature type="compositionally biased region" description="Basic and acidic residues" evidence="1">
    <location>
        <begin position="325"/>
        <end position="338"/>
    </location>
</feature>
<sequence length="344" mass="39455">MGSSIKNNNSHNHGHSHSQRGNKPYALVLLLAFGAAILGIMVLHKLREKRIFTLLVKEKDHELLTLHLLYQREKEFNEEARKKVEEMKNKVYSLRTQKLELDRRVSEMESTISSLNDERKVIELTVEEKKNNIQLLTAGIDSDAPQVTALKDIIKMKNAEIEDLKLQLEQQDDSEYDDNRDYSEFSSDDYSFSELNDVKDGGVDLKKQYSGNETADFQVEEQEEQKLQENEAEMKMGNPDESSSSVTGFGIGSRVRRRHSKGKRKEILRNRGLGDEEQHKFEINQADKTELSEVIKKLNETTETGNDGQSRKEGDQLPKLNQTGYDEKMHSIDAKNHETGLITM</sequence>
<dbReference type="PANTHER" id="PTHR36143:SF4">
    <property type="entry name" value="OS08G0177500 PROTEIN"/>
    <property type="match status" value="1"/>
</dbReference>
<feature type="region of interest" description="Disordered" evidence="1">
    <location>
        <begin position="296"/>
        <end position="344"/>
    </location>
</feature>
<evidence type="ECO:0000256" key="2">
    <source>
        <dbReference type="SAM" id="Phobius"/>
    </source>
</evidence>
<feature type="region of interest" description="Disordered" evidence="1">
    <location>
        <begin position="169"/>
        <end position="188"/>
    </location>
</feature>
<proteinExistence type="predicted"/>
<dbReference type="GeneID" id="110801726"/>
<protein>
    <submittedName>
        <fullName evidence="4">Uncharacterized protein</fullName>
    </submittedName>
</protein>
<organism evidence="3 4">
    <name type="scientific">Spinacia oleracea</name>
    <name type="common">Spinach</name>
    <dbReference type="NCBI Taxonomy" id="3562"/>
    <lineage>
        <taxon>Eukaryota</taxon>
        <taxon>Viridiplantae</taxon>
        <taxon>Streptophyta</taxon>
        <taxon>Embryophyta</taxon>
        <taxon>Tracheophyta</taxon>
        <taxon>Spermatophyta</taxon>
        <taxon>Magnoliopsida</taxon>
        <taxon>eudicotyledons</taxon>
        <taxon>Gunneridae</taxon>
        <taxon>Pentapetalae</taxon>
        <taxon>Caryophyllales</taxon>
        <taxon>Chenopodiaceae</taxon>
        <taxon>Chenopodioideae</taxon>
        <taxon>Anserineae</taxon>
        <taxon>Spinacia</taxon>
    </lineage>
</organism>
<dbReference type="PANTHER" id="PTHR36143">
    <property type="entry name" value="OS08G0177500 PROTEIN"/>
    <property type="match status" value="1"/>
</dbReference>
<reference evidence="4" key="2">
    <citation type="submission" date="2025-08" db="UniProtKB">
        <authorList>
            <consortium name="RefSeq"/>
        </authorList>
    </citation>
    <scope>IDENTIFICATION</scope>
    <source>
        <tissue evidence="4">Leaf</tissue>
    </source>
</reference>
<feature type="compositionally biased region" description="Basic residues" evidence="1">
    <location>
        <begin position="254"/>
        <end position="264"/>
    </location>
</feature>